<keyword evidence="1" id="KW-0732">Signal</keyword>
<evidence type="ECO:0000313" key="3">
    <source>
        <dbReference type="Proteomes" id="UP000828390"/>
    </source>
</evidence>
<feature type="chain" id="PRO_5038693621" evidence="1">
    <location>
        <begin position="18"/>
        <end position="80"/>
    </location>
</feature>
<organism evidence="2 3">
    <name type="scientific">Dreissena polymorpha</name>
    <name type="common">Zebra mussel</name>
    <name type="synonym">Mytilus polymorpha</name>
    <dbReference type="NCBI Taxonomy" id="45954"/>
    <lineage>
        <taxon>Eukaryota</taxon>
        <taxon>Metazoa</taxon>
        <taxon>Spiralia</taxon>
        <taxon>Lophotrochozoa</taxon>
        <taxon>Mollusca</taxon>
        <taxon>Bivalvia</taxon>
        <taxon>Autobranchia</taxon>
        <taxon>Heteroconchia</taxon>
        <taxon>Euheterodonta</taxon>
        <taxon>Imparidentia</taxon>
        <taxon>Neoheterodontei</taxon>
        <taxon>Myida</taxon>
        <taxon>Dreissenoidea</taxon>
        <taxon>Dreissenidae</taxon>
        <taxon>Dreissena</taxon>
    </lineage>
</organism>
<accession>A0A9D4FPI6</accession>
<reference evidence="2" key="2">
    <citation type="submission" date="2020-11" db="EMBL/GenBank/DDBJ databases">
        <authorList>
            <person name="McCartney M.A."/>
            <person name="Auch B."/>
            <person name="Kono T."/>
            <person name="Mallez S."/>
            <person name="Becker A."/>
            <person name="Gohl D.M."/>
            <person name="Silverstein K.A.T."/>
            <person name="Koren S."/>
            <person name="Bechman K.B."/>
            <person name="Herman A."/>
            <person name="Abrahante J.E."/>
            <person name="Garbe J."/>
        </authorList>
    </citation>
    <scope>NUCLEOTIDE SEQUENCE</scope>
    <source>
        <strain evidence="2">Duluth1</strain>
        <tissue evidence="2">Whole animal</tissue>
    </source>
</reference>
<keyword evidence="3" id="KW-1185">Reference proteome</keyword>
<sequence length="80" mass="8563">MKVAIVLLAVCIAVAYAEECHDIGDCGHVTCPESGYALVCEHRQCTCARTGDHTCATVADCSGRCERDWHCVDGKCKCGL</sequence>
<feature type="signal peptide" evidence="1">
    <location>
        <begin position="1"/>
        <end position="17"/>
    </location>
</feature>
<evidence type="ECO:0000256" key="1">
    <source>
        <dbReference type="SAM" id="SignalP"/>
    </source>
</evidence>
<reference evidence="2" key="1">
    <citation type="journal article" date="2019" name="bioRxiv">
        <title>The Genome of the Zebra Mussel, Dreissena polymorpha: A Resource for Invasive Species Research.</title>
        <authorList>
            <person name="McCartney M.A."/>
            <person name="Auch B."/>
            <person name="Kono T."/>
            <person name="Mallez S."/>
            <person name="Zhang Y."/>
            <person name="Obille A."/>
            <person name="Becker A."/>
            <person name="Abrahante J.E."/>
            <person name="Garbe J."/>
            <person name="Badalamenti J.P."/>
            <person name="Herman A."/>
            <person name="Mangelson H."/>
            <person name="Liachko I."/>
            <person name="Sullivan S."/>
            <person name="Sone E.D."/>
            <person name="Koren S."/>
            <person name="Silverstein K.A.T."/>
            <person name="Beckman K.B."/>
            <person name="Gohl D.M."/>
        </authorList>
    </citation>
    <scope>NUCLEOTIDE SEQUENCE</scope>
    <source>
        <strain evidence="2">Duluth1</strain>
        <tissue evidence="2">Whole animal</tissue>
    </source>
</reference>
<name>A0A9D4FPI6_DREPO</name>
<gene>
    <name evidence="2" type="ORF">DPMN_156291</name>
</gene>
<dbReference type="OrthoDB" id="10693876at2759"/>
<dbReference type="EMBL" id="JAIWYP010000007">
    <property type="protein sequence ID" value="KAH3802613.1"/>
    <property type="molecule type" value="Genomic_DNA"/>
</dbReference>
<comment type="caution">
    <text evidence="2">The sequence shown here is derived from an EMBL/GenBank/DDBJ whole genome shotgun (WGS) entry which is preliminary data.</text>
</comment>
<protein>
    <submittedName>
        <fullName evidence="2">Uncharacterized protein</fullName>
    </submittedName>
</protein>
<dbReference type="AlphaFoldDB" id="A0A9D4FPI6"/>
<evidence type="ECO:0000313" key="2">
    <source>
        <dbReference type="EMBL" id="KAH3802613.1"/>
    </source>
</evidence>
<dbReference type="Proteomes" id="UP000828390">
    <property type="component" value="Unassembled WGS sequence"/>
</dbReference>
<proteinExistence type="predicted"/>